<dbReference type="OrthoDB" id="1470350at2759"/>
<feature type="binding site" description="axial binding residue" evidence="6">
    <location>
        <position position="351"/>
    </location>
    <ligand>
        <name>heme</name>
        <dbReference type="ChEBI" id="CHEBI:30413"/>
    </ligand>
    <ligandPart>
        <name>Fe</name>
        <dbReference type="ChEBI" id="CHEBI:18248"/>
    </ligandPart>
</feature>
<dbReference type="GO" id="GO:0020037">
    <property type="term" value="F:heme binding"/>
    <property type="evidence" value="ECO:0007669"/>
    <property type="project" value="InterPro"/>
</dbReference>
<evidence type="ECO:0000313" key="9">
    <source>
        <dbReference type="Proteomes" id="UP000325902"/>
    </source>
</evidence>
<dbReference type="Pfam" id="PF00067">
    <property type="entry name" value="p450"/>
    <property type="match status" value="1"/>
</dbReference>
<dbReference type="PANTHER" id="PTHR24305:SF210">
    <property type="entry name" value="CYTOCHROME P450 MONOOXYGENASE ASQL-RELATED"/>
    <property type="match status" value="1"/>
</dbReference>
<dbReference type="PRINTS" id="PR00385">
    <property type="entry name" value="P450"/>
</dbReference>
<dbReference type="InterPro" id="IPR050121">
    <property type="entry name" value="Cytochrome_P450_monoxygenase"/>
</dbReference>
<evidence type="ECO:0000256" key="4">
    <source>
        <dbReference type="ARBA" id="ARBA00022723"/>
    </source>
</evidence>
<evidence type="ECO:0000256" key="7">
    <source>
        <dbReference type="RuleBase" id="RU000461"/>
    </source>
</evidence>
<dbReference type="PANTHER" id="PTHR24305">
    <property type="entry name" value="CYTOCHROME P450"/>
    <property type="match status" value="1"/>
</dbReference>
<protein>
    <submittedName>
        <fullName evidence="8">Cytochrome P450 monooxygenase hmp1</fullName>
    </submittedName>
</protein>
<accession>A0A5N5CWA1</accession>
<comment type="caution">
    <text evidence="8">The sequence shown here is derived from an EMBL/GenBank/DDBJ whole genome shotgun (WGS) entry which is preliminary data.</text>
</comment>
<evidence type="ECO:0000313" key="8">
    <source>
        <dbReference type="EMBL" id="KAB2569582.1"/>
    </source>
</evidence>
<sequence>MEGYLWTRNRPGSFEKDMSFFNPLGNGSPHIIVANDDDHRRMRRLQSHAFSEKALKAQESVITTYVDLLIKQLSGRAHPQDDGVVDIVRWYNFTTFDIIGDLAFGEPFGCLRDATWHRWIDVLFSVLKSGNYMRAARRFPSPIKEIFLFFTPKKLIQDRKYQYEFSSARIEKRLQEGSARPDFMSYILRENNEKGMTVDELKVGAQILIIAGSETTATLLSGATYLLLQNERVFERLKQEIRSTFEKEKDISMHSTAGMPYLNAVLEESLRMYPPVPNAFPRTTPAPGEVVCGKFVPAGTSVSVHHWSSYRSERNFLEPDSFAPERWLGDERFEHDSKDVLQPFSFGPRNCLGRNLALAEMRIILCRMLWNFDLTLQRDSTNWIDDQKTFTLWEKGPLNVKLSLVNRG</sequence>
<keyword evidence="3 6" id="KW-0349">Heme</keyword>
<dbReference type="EMBL" id="VCHE01000184">
    <property type="protein sequence ID" value="KAB2569582.1"/>
    <property type="molecule type" value="Genomic_DNA"/>
</dbReference>
<keyword evidence="9" id="KW-1185">Reference proteome</keyword>
<dbReference type="InterPro" id="IPR017972">
    <property type="entry name" value="Cyt_P450_CS"/>
</dbReference>
<dbReference type="SUPFAM" id="SSF48264">
    <property type="entry name" value="Cytochrome P450"/>
    <property type="match status" value="1"/>
</dbReference>
<dbReference type="Gene3D" id="1.10.630.10">
    <property type="entry name" value="Cytochrome P450"/>
    <property type="match status" value="1"/>
</dbReference>
<comment type="cofactor">
    <cofactor evidence="1 6">
        <name>heme</name>
        <dbReference type="ChEBI" id="CHEBI:30413"/>
    </cofactor>
</comment>
<gene>
    <name evidence="8" type="primary">hpm1_3</name>
    <name evidence="8" type="ORF">DBV05_g11744</name>
</gene>
<proteinExistence type="inferred from homology"/>
<dbReference type="GO" id="GO:0005506">
    <property type="term" value="F:iron ion binding"/>
    <property type="evidence" value="ECO:0007669"/>
    <property type="project" value="InterPro"/>
</dbReference>
<dbReference type="PROSITE" id="PS00086">
    <property type="entry name" value="CYTOCHROME_P450"/>
    <property type="match status" value="1"/>
</dbReference>
<dbReference type="InterPro" id="IPR036396">
    <property type="entry name" value="Cyt_P450_sf"/>
</dbReference>
<keyword evidence="4 6" id="KW-0479">Metal-binding</keyword>
<keyword evidence="7" id="KW-0560">Oxidoreductase</keyword>
<dbReference type="AlphaFoldDB" id="A0A5N5CWA1"/>
<keyword evidence="5 6" id="KW-0408">Iron</keyword>
<reference evidence="8 9" key="1">
    <citation type="journal article" date="2019" name="Sci. Rep.">
        <title>A multi-omics analysis of the grapevine pathogen Lasiodiplodia theobromae reveals that temperature affects the expression of virulence- and pathogenicity-related genes.</title>
        <authorList>
            <person name="Felix C."/>
            <person name="Meneses R."/>
            <person name="Goncalves M.F.M."/>
            <person name="Tilleman L."/>
            <person name="Duarte A.S."/>
            <person name="Jorrin-Novo J.V."/>
            <person name="Van de Peer Y."/>
            <person name="Deforce D."/>
            <person name="Van Nieuwerburgh F."/>
            <person name="Esteves A.C."/>
            <person name="Alves A."/>
        </authorList>
    </citation>
    <scope>NUCLEOTIDE SEQUENCE [LARGE SCALE GENOMIC DNA]</scope>
    <source>
        <strain evidence="8 9">LA-SOL3</strain>
    </source>
</reference>
<dbReference type="InterPro" id="IPR001128">
    <property type="entry name" value="Cyt_P450"/>
</dbReference>
<name>A0A5N5CWA1_9PEZI</name>
<dbReference type="Proteomes" id="UP000325902">
    <property type="component" value="Unassembled WGS sequence"/>
</dbReference>
<dbReference type="InterPro" id="IPR002401">
    <property type="entry name" value="Cyt_P450_E_grp-I"/>
</dbReference>
<dbReference type="PRINTS" id="PR00463">
    <property type="entry name" value="EP450I"/>
</dbReference>
<evidence type="ECO:0000256" key="3">
    <source>
        <dbReference type="ARBA" id="ARBA00022617"/>
    </source>
</evidence>
<organism evidence="8 9">
    <name type="scientific">Lasiodiplodia theobromae</name>
    <dbReference type="NCBI Taxonomy" id="45133"/>
    <lineage>
        <taxon>Eukaryota</taxon>
        <taxon>Fungi</taxon>
        <taxon>Dikarya</taxon>
        <taxon>Ascomycota</taxon>
        <taxon>Pezizomycotina</taxon>
        <taxon>Dothideomycetes</taxon>
        <taxon>Dothideomycetes incertae sedis</taxon>
        <taxon>Botryosphaeriales</taxon>
        <taxon>Botryosphaeriaceae</taxon>
        <taxon>Lasiodiplodia</taxon>
    </lineage>
</organism>
<evidence type="ECO:0000256" key="5">
    <source>
        <dbReference type="ARBA" id="ARBA00023004"/>
    </source>
</evidence>
<dbReference type="GO" id="GO:0016705">
    <property type="term" value="F:oxidoreductase activity, acting on paired donors, with incorporation or reduction of molecular oxygen"/>
    <property type="evidence" value="ECO:0007669"/>
    <property type="project" value="InterPro"/>
</dbReference>
<evidence type="ECO:0000256" key="2">
    <source>
        <dbReference type="ARBA" id="ARBA00010617"/>
    </source>
</evidence>
<keyword evidence="7 8" id="KW-0503">Monooxygenase</keyword>
<comment type="similarity">
    <text evidence="2 7">Belongs to the cytochrome P450 family.</text>
</comment>
<evidence type="ECO:0000256" key="6">
    <source>
        <dbReference type="PIRSR" id="PIRSR602401-1"/>
    </source>
</evidence>
<dbReference type="CDD" id="cd11058">
    <property type="entry name" value="CYP60B-like"/>
    <property type="match status" value="1"/>
</dbReference>
<evidence type="ECO:0000256" key="1">
    <source>
        <dbReference type="ARBA" id="ARBA00001971"/>
    </source>
</evidence>
<dbReference type="GO" id="GO:0004497">
    <property type="term" value="F:monooxygenase activity"/>
    <property type="evidence" value="ECO:0007669"/>
    <property type="project" value="UniProtKB-KW"/>
</dbReference>